<organism evidence="9 10">
    <name type="scientific">Candidatus Criblamydia sequanensis CRIB-18</name>
    <dbReference type="NCBI Taxonomy" id="1437425"/>
    <lineage>
        <taxon>Bacteria</taxon>
        <taxon>Pseudomonadati</taxon>
        <taxon>Chlamydiota</taxon>
        <taxon>Chlamydiia</taxon>
        <taxon>Parachlamydiales</taxon>
        <taxon>Candidatus Criblamydiaceae</taxon>
        <taxon>Candidatus Criblamydia</taxon>
    </lineage>
</organism>
<dbReference type="Pfam" id="PF01702">
    <property type="entry name" value="TGT"/>
    <property type="match status" value="1"/>
</dbReference>
<protein>
    <recommendedName>
        <fullName evidence="7">Queuine tRNA-ribosyltransferase</fullName>
        <ecNumber evidence="7">2.4.2.29</ecNumber>
    </recommendedName>
    <alternativeName>
        <fullName evidence="7">Guanine insertion enzyme</fullName>
    </alternativeName>
    <alternativeName>
        <fullName evidence="7">tRNA-guanine transglycosylase</fullName>
    </alternativeName>
</protein>
<feature type="binding site" evidence="7">
    <location>
        <position position="187"/>
    </location>
    <ligand>
        <name>substrate</name>
    </ligand>
</feature>
<feature type="active site" description="Proton acceptor" evidence="7">
    <location>
        <position position="91"/>
    </location>
</feature>
<evidence type="ECO:0000256" key="6">
    <source>
        <dbReference type="ARBA" id="ARBA00050112"/>
    </source>
</evidence>
<evidence type="ECO:0000256" key="5">
    <source>
        <dbReference type="ARBA" id="ARBA00022785"/>
    </source>
</evidence>
<keyword evidence="4 7" id="KW-0819">tRNA processing</keyword>
<comment type="similarity">
    <text evidence="7">Belongs to the queuine tRNA-ribosyltransferase family.</text>
</comment>
<dbReference type="AlphaFoldDB" id="A0A090CXR0"/>
<dbReference type="GO" id="GO:0008479">
    <property type="term" value="F:tRNA-guanosine(34) queuine transglycosylase activity"/>
    <property type="evidence" value="ECO:0007669"/>
    <property type="project" value="UniProtKB-UniRule"/>
</dbReference>
<dbReference type="GO" id="GO:0008616">
    <property type="term" value="P:tRNA queuosine(34) biosynthetic process"/>
    <property type="evidence" value="ECO:0007669"/>
    <property type="project" value="UniProtKB-UniRule"/>
</dbReference>
<comment type="pathway">
    <text evidence="1 7">tRNA modification; tRNA-queuosine biosynthesis.</text>
</comment>
<evidence type="ECO:0000256" key="7">
    <source>
        <dbReference type="HAMAP-Rule" id="MF_00168"/>
    </source>
</evidence>
<keyword evidence="10" id="KW-1185">Reference proteome</keyword>
<feature type="binding site" evidence="7">
    <location>
        <position position="145"/>
    </location>
    <ligand>
        <name>substrate</name>
    </ligand>
</feature>
<dbReference type="GO" id="GO:0005829">
    <property type="term" value="C:cytosol"/>
    <property type="evidence" value="ECO:0007669"/>
    <property type="project" value="TreeGrafter"/>
</dbReference>
<dbReference type="PANTHER" id="PTHR46499">
    <property type="entry name" value="QUEUINE TRNA-RIBOSYLTRANSFERASE"/>
    <property type="match status" value="1"/>
</dbReference>
<reference evidence="9" key="2">
    <citation type="submission" date="2014-09" db="EMBL/GenBank/DDBJ databases">
        <title>Criblamydia sequanensis harbors a mega-plasmid encoding arsenite resistance.</title>
        <authorList>
            <person name="Bertelli C."/>
            <person name="Goesmann A."/>
            <person name="Greub G."/>
        </authorList>
    </citation>
    <scope>NUCLEOTIDE SEQUENCE [LARGE SCALE GENOMIC DNA]</scope>
    <source>
        <strain evidence="9">CRIB-18</strain>
    </source>
</reference>
<feature type="region of interest" description="RNA binding; important for wobble base 34 recognition" evidence="7">
    <location>
        <begin position="269"/>
        <end position="273"/>
    </location>
</feature>
<dbReference type="RefSeq" id="WP_041016417.1">
    <property type="nucleotide sequence ID" value="NZ_CCEJ010000001.1"/>
</dbReference>
<gene>
    <name evidence="7 9" type="primary">tgt</name>
    <name evidence="9" type="ORF">CSEC_0048</name>
</gene>
<comment type="caution">
    <text evidence="9">The sequence shown here is derived from an EMBL/GenBank/DDBJ whole genome shotgun (WGS) entry which is preliminary data.</text>
</comment>
<reference evidence="9" key="1">
    <citation type="submission" date="2013-12" db="EMBL/GenBank/DDBJ databases">
        <authorList>
            <person name="Linke B."/>
        </authorList>
    </citation>
    <scope>NUCLEOTIDE SEQUENCE [LARGE SCALE GENOMIC DNA]</scope>
    <source>
        <strain evidence="9">CRIB-18</strain>
    </source>
</reference>
<accession>A0A090CXR0</accession>
<name>A0A090CXR0_9BACT</name>
<comment type="catalytic activity">
    <reaction evidence="6 7">
        <text>7-aminomethyl-7-carbaguanine + guanosine(34) in tRNA = 7-aminomethyl-7-carbaguanosine(34) in tRNA + guanine</text>
        <dbReference type="Rhea" id="RHEA:24104"/>
        <dbReference type="Rhea" id="RHEA-COMP:10341"/>
        <dbReference type="Rhea" id="RHEA-COMP:10342"/>
        <dbReference type="ChEBI" id="CHEBI:16235"/>
        <dbReference type="ChEBI" id="CHEBI:58703"/>
        <dbReference type="ChEBI" id="CHEBI:74269"/>
        <dbReference type="ChEBI" id="CHEBI:82833"/>
        <dbReference type="EC" id="2.4.2.29"/>
    </reaction>
</comment>
<feature type="binding site" evidence="7">
    <location>
        <position position="214"/>
    </location>
    <ligand>
        <name>substrate</name>
    </ligand>
</feature>
<dbReference type="InterPro" id="IPR002616">
    <property type="entry name" value="tRNA_ribo_trans-like"/>
</dbReference>
<dbReference type="SUPFAM" id="SSF51713">
    <property type="entry name" value="tRNA-guanine transglycosylase"/>
    <property type="match status" value="1"/>
</dbReference>
<feature type="region of interest" description="RNA binding" evidence="7">
    <location>
        <begin position="245"/>
        <end position="251"/>
    </location>
</feature>
<feature type="domain" description="tRNA-guanine(15) transglycosylase-like" evidence="8">
    <location>
        <begin position="12"/>
        <end position="365"/>
    </location>
</feature>
<dbReference type="eggNOG" id="COG0343">
    <property type="taxonomic scope" value="Bacteria"/>
</dbReference>
<comment type="caution">
    <text evidence="7">Lacks conserved residue(s) required for the propagation of feature annotation.</text>
</comment>
<feature type="active site" description="Nucleophile" evidence="7">
    <location>
        <position position="264"/>
    </location>
</feature>
<dbReference type="EC" id="2.4.2.29" evidence="7"/>
<keyword evidence="2 7" id="KW-0328">Glycosyltransferase</keyword>
<feature type="binding site" evidence="7">
    <location>
        <begin position="91"/>
        <end position="95"/>
    </location>
    <ligand>
        <name>substrate</name>
    </ligand>
</feature>
<evidence type="ECO:0000256" key="1">
    <source>
        <dbReference type="ARBA" id="ARBA00004691"/>
    </source>
</evidence>
<dbReference type="InterPro" id="IPR050076">
    <property type="entry name" value="ArchSynthase1/Queuine_TRR"/>
</dbReference>
<dbReference type="FunFam" id="3.20.20.105:FF:000001">
    <property type="entry name" value="Queuine tRNA-ribosyltransferase"/>
    <property type="match status" value="1"/>
</dbReference>
<proteinExistence type="inferred from homology"/>
<dbReference type="InterPro" id="IPR036511">
    <property type="entry name" value="TGT-like_sf"/>
</dbReference>
<comment type="subunit">
    <text evidence="7">Homodimer. Within each dimer, one monomer is responsible for RNA recognition and catalysis, while the other monomer binds to the replacement base PreQ1.</text>
</comment>
<comment type="function">
    <text evidence="7">Catalyzes the base-exchange of a guanine (G) residue with the queuine precursor 7-aminomethyl-7-deazaguanine (PreQ1) at position 34 (anticodon wobble position) in tRNAs with GU(N) anticodons (tRNA-Asp, -Asn, -His and -Tyr). Catalysis occurs through a double-displacement mechanism. The nucleophile active site attacks the C1' of nucleotide 34 to detach the guanine base from the RNA, forming a covalent enzyme-RNA intermediate. The proton acceptor active site deprotonates the incoming PreQ1, allowing a nucleophilic attack on the C1' of the ribose to form the product. After dissociation, two additional enzymatic reactions on the tRNA convert PreQ1 to queuine (Q), resulting in the hypermodified nucleoside queuosine (7-(((4,5-cis-dihydroxy-2-cyclopenten-1-yl)amino)methyl)-7-deazaguanosine).</text>
</comment>
<dbReference type="InterPro" id="IPR004803">
    <property type="entry name" value="TGT"/>
</dbReference>
<dbReference type="STRING" id="1437425.CSEC_0048"/>
<dbReference type="PANTHER" id="PTHR46499:SF1">
    <property type="entry name" value="QUEUINE TRNA-RIBOSYLTRANSFERASE"/>
    <property type="match status" value="1"/>
</dbReference>
<dbReference type="NCBIfam" id="TIGR00430">
    <property type="entry name" value="Q_tRNA_tgt"/>
    <property type="match status" value="1"/>
</dbReference>
<dbReference type="OrthoDB" id="9805417at2"/>
<evidence type="ECO:0000313" key="9">
    <source>
        <dbReference type="EMBL" id="CDR32892.1"/>
    </source>
</evidence>
<evidence type="ECO:0000256" key="4">
    <source>
        <dbReference type="ARBA" id="ARBA00022694"/>
    </source>
</evidence>
<evidence type="ECO:0000313" key="10">
    <source>
        <dbReference type="Proteomes" id="UP000031552"/>
    </source>
</evidence>
<evidence type="ECO:0000259" key="8">
    <source>
        <dbReference type="Pfam" id="PF01702"/>
    </source>
</evidence>
<dbReference type="Gene3D" id="3.20.20.105">
    <property type="entry name" value="Queuine tRNA-ribosyltransferase-like"/>
    <property type="match status" value="1"/>
</dbReference>
<evidence type="ECO:0000256" key="2">
    <source>
        <dbReference type="ARBA" id="ARBA00022676"/>
    </source>
</evidence>
<sequence length="366" mass="41094">MEFTLLKEDSSSKARLGKLKTAHSEFETPIFMPVGTRAAVKTLTSKQLHALEAQIILGNTYHLMLKPGAEIIEKAGGLHKFMNWDKSILTDSGGFQVFSLSSLNRVTDQGVHFQSHIDGSSHFLGPRESMAIQKSLGSDIVMAFDECPPYPCSRIQLEESLVRTEKWARVCRDYTLHPNQNLFGIVQGGIEADLRRESAKSLVSMDFDGYAIGGVSVGEPEELMYQAVEASIPFLPKEKPRYLMGVGTPKNMIEAVMRGIDLFDCVMPTRNARNGMAFTWDGKVQIKAARYKEDFSPLDPHLDNEVSSYSKAYIRHLLNVDEITGLTLVTMQNLSFYLDLMKKIRQAIENNTIDELYKKIVSLYPN</sequence>
<evidence type="ECO:0000256" key="3">
    <source>
        <dbReference type="ARBA" id="ARBA00022679"/>
    </source>
</evidence>
<dbReference type="EMBL" id="CCEJ010000001">
    <property type="protein sequence ID" value="CDR32892.1"/>
    <property type="molecule type" value="Genomic_DNA"/>
</dbReference>
<keyword evidence="3 7" id="KW-0808">Transferase</keyword>
<dbReference type="UniPathway" id="UPA00392"/>
<keyword evidence="5 7" id="KW-0671">Queuosine biosynthesis</keyword>
<dbReference type="Proteomes" id="UP000031552">
    <property type="component" value="Unassembled WGS sequence"/>
</dbReference>
<dbReference type="HAMAP" id="MF_00168">
    <property type="entry name" value="Q_tRNA_Tgt"/>
    <property type="match status" value="1"/>
</dbReference>
<dbReference type="NCBIfam" id="TIGR00449">
    <property type="entry name" value="tgt_general"/>
    <property type="match status" value="1"/>
</dbReference>